<feature type="transmembrane region" description="Helical" evidence="6">
    <location>
        <begin position="293"/>
        <end position="315"/>
    </location>
</feature>
<feature type="transmembrane region" description="Helical" evidence="6">
    <location>
        <begin position="720"/>
        <end position="748"/>
    </location>
</feature>
<gene>
    <name evidence="9" type="ORF">F0145_18040</name>
</gene>
<evidence type="ECO:0000259" key="7">
    <source>
        <dbReference type="Pfam" id="PF02687"/>
    </source>
</evidence>
<feature type="domain" description="MacB-like periplasmic core" evidence="8">
    <location>
        <begin position="20"/>
        <end position="235"/>
    </location>
</feature>
<organism evidence="9 10">
    <name type="scientific">Adhaeribacter rhizoryzae</name>
    <dbReference type="NCBI Taxonomy" id="2607907"/>
    <lineage>
        <taxon>Bacteria</taxon>
        <taxon>Pseudomonadati</taxon>
        <taxon>Bacteroidota</taxon>
        <taxon>Cytophagia</taxon>
        <taxon>Cytophagales</taxon>
        <taxon>Hymenobacteraceae</taxon>
        <taxon>Adhaeribacter</taxon>
    </lineage>
</organism>
<sequence length="807" mass="89899">MFQNYLKIALRNLWRNKAFSAINIFGLAIGMATCLIIMLFVMDELSYDRYNIKADRMVRLNFRAVLNGEKLETPTSAAPAAQTFLADYPEVQEATRLRPYGSPIVTYQNKTFKEESFAFVDANFFQVFTIPLLKGDAKAALQDPNTMVISQAIAKKYFGDQDPIGKVLQFKSEKTNYKITGVIDRVPTNSHFKFDFFASMASLPEAKETTWLSNNFFTYLVLQPGYNYKQLEAKLPLVVEKYMGPEIQKSMGMSLAQFRKKGDDAGLFLQPLADIHLHSNFTSDVGAAGDIRYVYIFSAIALFMLLIAAINFMNLSTAGASRRAREVGIRKVLGSVKGELIRQFLFESVLLTIIALLLAIVLVQVALPVFNELANKQLTMQFLKNIWVLTGLCLFGLLVGILAGSYPAFFLSSFRPVAVLKGKFSSGKESLSLRSGLVVFQFFVSIALIISTAVVYEQLTFIQNKKVGYSKDQLMVLHDTYLLGKQEEILRQKLLQDPRVGNASISSYLPVGPTNANNSVVFPDNNAAQSVSTYQYRVDYNYIPTLGMQLAAGRNFSKDFATDSAGMIINEAAAKAFGWGNNILGRKVTCFINNQGDKAIYQVIGVVKDFHFQSLHQRITPLLMMLNDNSGSLVVKAKTKDMAGLLTSIKEEWQNLTAEAPLTYTFMDERFAQTYQAEQKIGRILAIFAGLTVFIACLGLFGLAMFTAEQRTKEIGIRKVLGASLLNIVSLLSKDLLKLVLVANIIAWPLAWYAMQQWLQDFEYRTNISGWAFILAGVMAMLIALVPVSFLAIKAGVVNPVKSLRSE</sequence>
<feature type="transmembrane region" description="Helical" evidence="6">
    <location>
        <begin position="21"/>
        <end position="42"/>
    </location>
</feature>
<dbReference type="GO" id="GO:0022857">
    <property type="term" value="F:transmembrane transporter activity"/>
    <property type="evidence" value="ECO:0007669"/>
    <property type="project" value="TreeGrafter"/>
</dbReference>
<protein>
    <submittedName>
        <fullName evidence="9">FtsX-like permease family protein</fullName>
    </submittedName>
</protein>
<evidence type="ECO:0000313" key="9">
    <source>
        <dbReference type="EMBL" id="KAA5542841.1"/>
    </source>
</evidence>
<keyword evidence="2" id="KW-1003">Cell membrane</keyword>
<dbReference type="InterPro" id="IPR025857">
    <property type="entry name" value="MacB_PCD"/>
</dbReference>
<feature type="transmembrane region" description="Helical" evidence="6">
    <location>
        <begin position="344"/>
        <end position="366"/>
    </location>
</feature>
<dbReference type="GO" id="GO:0005886">
    <property type="term" value="C:plasma membrane"/>
    <property type="evidence" value="ECO:0007669"/>
    <property type="project" value="UniProtKB-SubCell"/>
</dbReference>
<comment type="caution">
    <text evidence="9">The sequence shown here is derived from an EMBL/GenBank/DDBJ whole genome shotgun (WGS) entry which is preliminary data.</text>
</comment>
<keyword evidence="5 6" id="KW-0472">Membrane</keyword>
<dbReference type="PANTHER" id="PTHR30572">
    <property type="entry name" value="MEMBRANE COMPONENT OF TRANSPORTER-RELATED"/>
    <property type="match status" value="1"/>
</dbReference>
<feature type="transmembrane region" description="Helical" evidence="6">
    <location>
        <begin position="768"/>
        <end position="793"/>
    </location>
</feature>
<evidence type="ECO:0000256" key="1">
    <source>
        <dbReference type="ARBA" id="ARBA00004651"/>
    </source>
</evidence>
<evidence type="ECO:0000256" key="5">
    <source>
        <dbReference type="ARBA" id="ARBA00023136"/>
    </source>
</evidence>
<reference evidence="9 10" key="1">
    <citation type="submission" date="2019-09" db="EMBL/GenBank/DDBJ databases">
        <title>Genome sequence and assembly of Adhaeribacter sp.</title>
        <authorList>
            <person name="Chhetri G."/>
        </authorList>
    </citation>
    <scope>NUCLEOTIDE SEQUENCE [LARGE SCALE GENOMIC DNA]</scope>
    <source>
        <strain evidence="9 10">DK36</strain>
    </source>
</reference>
<evidence type="ECO:0000256" key="6">
    <source>
        <dbReference type="SAM" id="Phobius"/>
    </source>
</evidence>
<dbReference type="InterPro" id="IPR003838">
    <property type="entry name" value="ABC3_permease_C"/>
</dbReference>
<keyword evidence="4 6" id="KW-1133">Transmembrane helix</keyword>
<accession>A0A5M6D5S6</accession>
<evidence type="ECO:0000256" key="4">
    <source>
        <dbReference type="ARBA" id="ARBA00022989"/>
    </source>
</evidence>
<feature type="transmembrane region" description="Helical" evidence="6">
    <location>
        <begin position="684"/>
        <end position="708"/>
    </location>
</feature>
<evidence type="ECO:0000313" key="10">
    <source>
        <dbReference type="Proteomes" id="UP000323426"/>
    </source>
</evidence>
<feature type="domain" description="ABC3 transporter permease C-terminal" evidence="7">
    <location>
        <begin position="687"/>
        <end position="794"/>
    </location>
</feature>
<feature type="domain" description="ABC3 transporter permease C-terminal" evidence="7">
    <location>
        <begin position="299"/>
        <end position="413"/>
    </location>
</feature>
<dbReference type="EMBL" id="VWSF01000016">
    <property type="protein sequence ID" value="KAA5542841.1"/>
    <property type="molecule type" value="Genomic_DNA"/>
</dbReference>
<dbReference type="AlphaFoldDB" id="A0A5M6D5S6"/>
<feature type="transmembrane region" description="Helical" evidence="6">
    <location>
        <begin position="431"/>
        <end position="456"/>
    </location>
</feature>
<keyword evidence="10" id="KW-1185">Reference proteome</keyword>
<evidence type="ECO:0000256" key="3">
    <source>
        <dbReference type="ARBA" id="ARBA00022692"/>
    </source>
</evidence>
<dbReference type="RefSeq" id="WP_150090519.1">
    <property type="nucleotide sequence ID" value="NZ_VWSF01000016.1"/>
</dbReference>
<feature type="domain" description="MacB-like periplasmic core" evidence="8">
    <location>
        <begin position="512"/>
        <end position="639"/>
    </location>
</feature>
<dbReference type="Pfam" id="PF12704">
    <property type="entry name" value="MacB_PCD"/>
    <property type="match status" value="2"/>
</dbReference>
<dbReference type="InterPro" id="IPR050250">
    <property type="entry name" value="Macrolide_Exporter_MacB"/>
</dbReference>
<comment type="subcellular location">
    <subcellularLocation>
        <location evidence="1">Cell membrane</location>
        <topology evidence="1">Multi-pass membrane protein</topology>
    </subcellularLocation>
</comment>
<evidence type="ECO:0000256" key="2">
    <source>
        <dbReference type="ARBA" id="ARBA00022475"/>
    </source>
</evidence>
<feature type="transmembrane region" description="Helical" evidence="6">
    <location>
        <begin position="386"/>
        <end position="411"/>
    </location>
</feature>
<evidence type="ECO:0000259" key="8">
    <source>
        <dbReference type="Pfam" id="PF12704"/>
    </source>
</evidence>
<dbReference type="PANTHER" id="PTHR30572:SF18">
    <property type="entry name" value="ABC-TYPE MACROLIDE FAMILY EXPORT SYSTEM PERMEASE COMPONENT 2"/>
    <property type="match status" value="1"/>
</dbReference>
<keyword evidence="3 6" id="KW-0812">Transmembrane</keyword>
<dbReference type="Proteomes" id="UP000323426">
    <property type="component" value="Unassembled WGS sequence"/>
</dbReference>
<proteinExistence type="predicted"/>
<dbReference type="Pfam" id="PF02687">
    <property type="entry name" value="FtsX"/>
    <property type="match status" value="2"/>
</dbReference>
<name>A0A5M6D5S6_9BACT</name>